<sequence length="69" mass="8239">MMIAWIILVPDDVFVLPFSAIDWSLFNVLILFVYFYFLIISAYFVAFFMPKKVPFHLQIEIFCGYFETP</sequence>
<evidence type="ECO:0000256" key="1">
    <source>
        <dbReference type="SAM" id="Phobius"/>
    </source>
</evidence>
<dbReference type="EMBL" id="VCHQ01000017">
    <property type="protein sequence ID" value="TLV16047.1"/>
    <property type="molecule type" value="Genomic_DNA"/>
</dbReference>
<gene>
    <name evidence="2" type="ORF">FE839_13520</name>
</gene>
<dbReference type="Proteomes" id="UP000307430">
    <property type="component" value="Unassembled WGS sequence"/>
</dbReference>
<keyword evidence="1" id="KW-0812">Transmembrane</keyword>
<evidence type="ECO:0000313" key="2">
    <source>
        <dbReference type="EMBL" id="TLV16047.1"/>
    </source>
</evidence>
<reference evidence="2 3" key="1">
    <citation type="submission" date="2019-05" db="EMBL/GenBank/DDBJ databases">
        <title>Genome sequence of Klebsiella sp strain TOUT106.</title>
        <authorList>
            <person name="Rahi P."/>
            <person name="Chaudhari D."/>
        </authorList>
    </citation>
    <scope>NUCLEOTIDE SEQUENCE [LARGE SCALE GENOMIC DNA]</scope>
    <source>
        <strain evidence="2 3">TOUT106</strain>
    </source>
</reference>
<dbReference type="AlphaFoldDB" id="A0A5R9LGJ7"/>
<comment type="caution">
    <text evidence="2">The sequence shown here is derived from an EMBL/GenBank/DDBJ whole genome shotgun (WGS) entry which is preliminary data.</text>
</comment>
<keyword evidence="3" id="KW-1185">Reference proteome</keyword>
<keyword evidence="1" id="KW-0472">Membrane</keyword>
<proteinExistence type="predicted"/>
<accession>A0A5R9LGJ7</accession>
<organism evidence="2 3">
    <name type="scientific">Klebsiella indica</name>
    <dbReference type="NCBI Taxonomy" id="2582917"/>
    <lineage>
        <taxon>Bacteria</taxon>
        <taxon>Pseudomonadati</taxon>
        <taxon>Pseudomonadota</taxon>
        <taxon>Gammaproteobacteria</taxon>
        <taxon>Enterobacterales</taxon>
        <taxon>Enterobacteriaceae</taxon>
        <taxon>Klebsiella/Raoultella group</taxon>
        <taxon>Klebsiella</taxon>
    </lineage>
</organism>
<name>A0A5R9LGJ7_9ENTR</name>
<evidence type="ECO:0000313" key="3">
    <source>
        <dbReference type="Proteomes" id="UP000307430"/>
    </source>
</evidence>
<protein>
    <submittedName>
        <fullName evidence="2">Uncharacterized protein</fullName>
    </submittedName>
</protein>
<keyword evidence="1" id="KW-1133">Transmembrane helix</keyword>
<feature type="transmembrane region" description="Helical" evidence="1">
    <location>
        <begin position="25"/>
        <end position="49"/>
    </location>
</feature>